<dbReference type="Gene3D" id="3.30.420.10">
    <property type="entry name" value="Ribonuclease H-like superfamily/Ribonuclease H"/>
    <property type="match status" value="1"/>
</dbReference>
<accession>A0A699JP83</accession>
<proteinExistence type="predicted"/>
<comment type="caution">
    <text evidence="2">The sequence shown here is derived from an EMBL/GenBank/DDBJ whole genome shotgun (WGS) entry which is preliminary data.</text>
</comment>
<dbReference type="Pfam" id="PF00665">
    <property type="entry name" value="rve"/>
    <property type="match status" value="1"/>
</dbReference>
<gene>
    <name evidence="2" type="ORF">Tci_619022</name>
</gene>
<evidence type="ECO:0000313" key="2">
    <source>
        <dbReference type="EMBL" id="GFA47050.1"/>
    </source>
</evidence>
<dbReference type="AlphaFoldDB" id="A0A699JP83"/>
<dbReference type="PANTHER" id="PTHR37984:SF5">
    <property type="entry name" value="PROTEIN NYNRIN-LIKE"/>
    <property type="match status" value="1"/>
</dbReference>
<dbReference type="InterPro" id="IPR050951">
    <property type="entry name" value="Retrovirus_Pol_polyprotein"/>
</dbReference>
<dbReference type="GO" id="GO:0015074">
    <property type="term" value="P:DNA integration"/>
    <property type="evidence" value="ECO:0007669"/>
    <property type="project" value="InterPro"/>
</dbReference>
<feature type="domain" description="Integrase catalytic" evidence="1">
    <location>
        <begin position="58"/>
        <end position="175"/>
    </location>
</feature>
<feature type="non-terminal residue" evidence="2">
    <location>
        <position position="1"/>
    </location>
</feature>
<organism evidence="2">
    <name type="scientific">Tanacetum cinerariifolium</name>
    <name type="common">Dalmatian daisy</name>
    <name type="synonym">Chrysanthemum cinerariifolium</name>
    <dbReference type="NCBI Taxonomy" id="118510"/>
    <lineage>
        <taxon>Eukaryota</taxon>
        <taxon>Viridiplantae</taxon>
        <taxon>Streptophyta</taxon>
        <taxon>Embryophyta</taxon>
        <taxon>Tracheophyta</taxon>
        <taxon>Spermatophyta</taxon>
        <taxon>Magnoliopsida</taxon>
        <taxon>eudicotyledons</taxon>
        <taxon>Gunneridae</taxon>
        <taxon>Pentapetalae</taxon>
        <taxon>asterids</taxon>
        <taxon>campanulids</taxon>
        <taxon>Asterales</taxon>
        <taxon>Asteraceae</taxon>
        <taxon>Asteroideae</taxon>
        <taxon>Anthemideae</taxon>
        <taxon>Anthemidinae</taxon>
        <taxon>Tanacetum</taxon>
    </lineage>
</organism>
<evidence type="ECO:0000259" key="1">
    <source>
        <dbReference type="PROSITE" id="PS50994"/>
    </source>
</evidence>
<dbReference type="InterPro" id="IPR001584">
    <property type="entry name" value="Integrase_cat-core"/>
</dbReference>
<protein>
    <recommendedName>
        <fullName evidence="1">Integrase catalytic domain-containing protein</fullName>
    </recommendedName>
</protein>
<dbReference type="InterPro" id="IPR012337">
    <property type="entry name" value="RNaseH-like_sf"/>
</dbReference>
<dbReference type="GO" id="GO:0003676">
    <property type="term" value="F:nucleic acid binding"/>
    <property type="evidence" value="ECO:0007669"/>
    <property type="project" value="InterPro"/>
</dbReference>
<dbReference type="EMBL" id="BKCJ010429723">
    <property type="protein sequence ID" value="GFA47050.1"/>
    <property type="molecule type" value="Genomic_DNA"/>
</dbReference>
<dbReference type="SUPFAM" id="SSF53098">
    <property type="entry name" value="Ribonuclease H-like"/>
    <property type="match status" value="1"/>
</dbReference>
<dbReference type="PROSITE" id="PS50994">
    <property type="entry name" value="INTEGRASE"/>
    <property type="match status" value="1"/>
</dbReference>
<dbReference type="InterPro" id="IPR036397">
    <property type="entry name" value="RNaseH_sf"/>
</dbReference>
<name>A0A699JP83_TANCI</name>
<sequence>LASAAICQKWGFYSKGHPARVLLANNASGRKRRNTQVRLMPDPLPNPQAAQNADDLNHGSLPFFQWGMDVLGSLSESPGKVRFVIVAVDYFTKWIEAKPLAKTTRKEVKKFVWDNMVCRYGLPKIIVTDNGTNFIHDPFKSWCKKVNITQINTAVAHPQANGLVERANKSPMEGIKTRLGRERKEIGMPTHRTMMIKEGDDNEEETRLNLDLLTERREAAAIWEASEPSHHCTIHGHNQGRHVVPLKPQNEAGCLLAIGQIDVTTSRNA</sequence>
<reference evidence="2" key="1">
    <citation type="journal article" date="2019" name="Sci. Rep.">
        <title>Draft genome of Tanacetum cinerariifolium, the natural source of mosquito coil.</title>
        <authorList>
            <person name="Yamashiro T."/>
            <person name="Shiraishi A."/>
            <person name="Satake H."/>
            <person name="Nakayama K."/>
        </authorList>
    </citation>
    <scope>NUCLEOTIDE SEQUENCE</scope>
</reference>
<dbReference type="PANTHER" id="PTHR37984">
    <property type="entry name" value="PROTEIN CBG26694"/>
    <property type="match status" value="1"/>
</dbReference>